<feature type="region of interest" description="Disordered" evidence="7">
    <location>
        <begin position="244"/>
        <end position="289"/>
    </location>
</feature>
<evidence type="ECO:0000256" key="5">
    <source>
        <dbReference type="ARBA" id="ARBA00045658"/>
    </source>
</evidence>
<dbReference type="PANTHER" id="PTHR13748">
    <property type="entry name" value="COBW-RELATED"/>
    <property type="match status" value="1"/>
</dbReference>
<evidence type="ECO:0000256" key="2">
    <source>
        <dbReference type="ARBA" id="ARBA00022801"/>
    </source>
</evidence>
<evidence type="ECO:0000256" key="3">
    <source>
        <dbReference type="ARBA" id="ARBA00023186"/>
    </source>
</evidence>
<keyword evidence="3" id="KW-0143">Chaperone</keyword>
<dbReference type="SMART" id="SM00833">
    <property type="entry name" value="CobW_C"/>
    <property type="match status" value="1"/>
</dbReference>
<evidence type="ECO:0000259" key="8">
    <source>
        <dbReference type="SMART" id="SM00833"/>
    </source>
</evidence>
<dbReference type="Pfam" id="PF07683">
    <property type="entry name" value="CobW_C"/>
    <property type="match status" value="1"/>
</dbReference>
<dbReference type="CDD" id="cd03112">
    <property type="entry name" value="CobW-like"/>
    <property type="match status" value="1"/>
</dbReference>
<dbReference type="InterPro" id="IPR036627">
    <property type="entry name" value="CobW-likC_sf"/>
</dbReference>
<evidence type="ECO:0000313" key="9">
    <source>
        <dbReference type="EMBL" id="WFE90235.1"/>
    </source>
</evidence>
<reference evidence="9 10" key="1">
    <citation type="submission" date="2023-03" db="EMBL/GenBank/DDBJ databases">
        <title>Roseibium porphyridii sp. nov. and Roseibium rhodosorbium sp. nov. isolated from marine algae, Porphyridium cruentum and Rhodosorus marinus, respectively.</title>
        <authorList>
            <person name="Lee M.W."/>
            <person name="Choi B.J."/>
            <person name="Lee J.K."/>
            <person name="Choi D.G."/>
            <person name="Baek J.H."/>
            <person name="Bayburt H."/>
            <person name="Kim J.M."/>
            <person name="Han D.M."/>
            <person name="Kim K.H."/>
            <person name="Jeon C.O."/>
        </authorList>
    </citation>
    <scope>NUCLEOTIDE SEQUENCE [LARGE SCALE GENOMIC DNA]</scope>
    <source>
        <strain evidence="9 10">KMA01</strain>
    </source>
</reference>
<dbReference type="PANTHER" id="PTHR13748:SF62">
    <property type="entry name" value="COBW DOMAIN-CONTAINING PROTEIN"/>
    <property type="match status" value="1"/>
</dbReference>
<keyword evidence="1" id="KW-0547">Nucleotide-binding</keyword>
<dbReference type="InterPro" id="IPR051316">
    <property type="entry name" value="Zinc-reg_GTPase_activator"/>
</dbReference>
<dbReference type="SUPFAM" id="SSF90002">
    <property type="entry name" value="Hypothetical protein YjiA, C-terminal domain"/>
    <property type="match status" value="1"/>
</dbReference>
<dbReference type="InterPro" id="IPR003495">
    <property type="entry name" value="CobW/HypB/UreG_nucleotide-bd"/>
</dbReference>
<evidence type="ECO:0000256" key="6">
    <source>
        <dbReference type="ARBA" id="ARBA00049117"/>
    </source>
</evidence>
<keyword evidence="10" id="KW-1185">Reference proteome</keyword>
<comment type="similarity">
    <text evidence="4">Belongs to the SIMIBI class G3E GTPase family. ZNG1 subfamily.</text>
</comment>
<dbReference type="Pfam" id="PF02492">
    <property type="entry name" value="cobW"/>
    <property type="match status" value="1"/>
</dbReference>
<dbReference type="InterPro" id="IPR011629">
    <property type="entry name" value="CobW-like_C"/>
</dbReference>
<evidence type="ECO:0000256" key="7">
    <source>
        <dbReference type="SAM" id="MobiDB-lite"/>
    </source>
</evidence>
<comment type="catalytic activity">
    <reaction evidence="6">
        <text>GTP + H2O = GDP + phosphate + H(+)</text>
        <dbReference type="Rhea" id="RHEA:19669"/>
        <dbReference type="ChEBI" id="CHEBI:15377"/>
        <dbReference type="ChEBI" id="CHEBI:15378"/>
        <dbReference type="ChEBI" id="CHEBI:37565"/>
        <dbReference type="ChEBI" id="CHEBI:43474"/>
        <dbReference type="ChEBI" id="CHEBI:58189"/>
    </reaction>
    <physiologicalReaction direction="left-to-right" evidence="6">
        <dbReference type="Rhea" id="RHEA:19670"/>
    </physiologicalReaction>
</comment>
<name>A0ABY8F418_9HYPH</name>
<protein>
    <submittedName>
        <fullName evidence="9">GTP-binding protein</fullName>
    </submittedName>
</protein>
<dbReference type="InterPro" id="IPR027417">
    <property type="entry name" value="P-loop_NTPase"/>
</dbReference>
<dbReference type="EMBL" id="CP120863">
    <property type="protein sequence ID" value="WFE90235.1"/>
    <property type="molecule type" value="Genomic_DNA"/>
</dbReference>
<sequence>MTSAKEATDQPAQKGPKPPIPLSVLTGFLGSGKTTLLNQILNDPAMADTAVIINEFGEIGLDHLFVDQAGEGIIELSSGCLCCTIRGDLVSTLENLLRHLDNGRTERLRRVVIETTGLADPAPILHTVMLHPYLVMRYRLDSVITLIDAVNGLSTLENHEEARKQAAVADRLVFTKKDLIESEAEQAEFEQLLRQIETLNPGAKRLDAQSGEATPTTLFNAGLYDPDSKIPDVAAWLNAEAYEGSGHDHDHHDHAHHHGHSHGHSHNHGHSHSHGEGHGHDHDHPHDVNRHSESIRAFTLATDRPVPASALEMFLDLLRSAHGPKLLRVKGIVQLAEDPGRPVVIHGVQHVFHPPATLEAWPDEDHRTRMVFITKDLPEGFVRKMFEAFSGALLPDTPDHQALSENPLAVSGFTSPVR</sequence>
<keyword evidence="2" id="KW-0378">Hydrolase</keyword>
<evidence type="ECO:0000256" key="1">
    <source>
        <dbReference type="ARBA" id="ARBA00022741"/>
    </source>
</evidence>
<dbReference type="Gene3D" id="3.30.1220.10">
    <property type="entry name" value="CobW-like, C-terminal domain"/>
    <property type="match status" value="1"/>
</dbReference>
<dbReference type="RefSeq" id="WP_265679854.1">
    <property type="nucleotide sequence ID" value="NZ_CP120863.1"/>
</dbReference>
<dbReference type="SUPFAM" id="SSF52540">
    <property type="entry name" value="P-loop containing nucleoside triphosphate hydrolases"/>
    <property type="match status" value="1"/>
</dbReference>
<comment type="function">
    <text evidence="5">Zinc chaperone that directly transfers zinc cofactor to target proteins, thereby activating them. Zinc is transferred from the CXCC motif in the GTPase domain to the zinc binding site in target proteins in a process requiring GTP hydrolysis.</text>
</comment>
<gene>
    <name evidence="9" type="ORF">K1718_02485</name>
</gene>
<proteinExistence type="inferred from homology"/>
<feature type="compositionally biased region" description="Basic residues" evidence="7">
    <location>
        <begin position="254"/>
        <end position="272"/>
    </location>
</feature>
<feature type="domain" description="CobW C-terminal" evidence="8">
    <location>
        <begin position="295"/>
        <end position="390"/>
    </location>
</feature>
<dbReference type="Proteomes" id="UP001209803">
    <property type="component" value="Chromosome"/>
</dbReference>
<evidence type="ECO:0000256" key="4">
    <source>
        <dbReference type="ARBA" id="ARBA00034320"/>
    </source>
</evidence>
<feature type="region of interest" description="Disordered" evidence="7">
    <location>
        <begin position="1"/>
        <end position="20"/>
    </location>
</feature>
<feature type="compositionally biased region" description="Basic and acidic residues" evidence="7">
    <location>
        <begin position="273"/>
        <end position="289"/>
    </location>
</feature>
<organism evidence="9 10">
    <name type="scientific">Roseibium porphyridii</name>
    <dbReference type="NCBI Taxonomy" id="2866279"/>
    <lineage>
        <taxon>Bacteria</taxon>
        <taxon>Pseudomonadati</taxon>
        <taxon>Pseudomonadota</taxon>
        <taxon>Alphaproteobacteria</taxon>
        <taxon>Hyphomicrobiales</taxon>
        <taxon>Stappiaceae</taxon>
        <taxon>Roseibium</taxon>
    </lineage>
</organism>
<accession>A0ABY8F418</accession>
<dbReference type="Gene3D" id="3.40.50.300">
    <property type="entry name" value="P-loop containing nucleotide triphosphate hydrolases"/>
    <property type="match status" value="1"/>
</dbReference>
<evidence type="ECO:0000313" key="10">
    <source>
        <dbReference type="Proteomes" id="UP001209803"/>
    </source>
</evidence>